<dbReference type="AlphaFoldDB" id="A0A087UC62"/>
<organism evidence="2 3">
    <name type="scientific">Stegodyphus mimosarum</name>
    <name type="common">African social velvet spider</name>
    <dbReference type="NCBI Taxonomy" id="407821"/>
    <lineage>
        <taxon>Eukaryota</taxon>
        <taxon>Metazoa</taxon>
        <taxon>Ecdysozoa</taxon>
        <taxon>Arthropoda</taxon>
        <taxon>Chelicerata</taxon>
        <taxon>Arachnida</taxon>
        <taxon>Araneae</taxon>
        <taxon>Araneomorphae</taxon>
        <taxon>Entelegynae</taxon>
        <taxon>Eresoidea</taxon>
        <taxon>Eresidae</taxon>
        <taxon>Stegodyphus</taxon>
    </lineage>
</organism>
<evidence type="ECO:0000313" key="3">
    <source>
        <dbReference type="Proteomes" id="UP000054359"/>
    </source>
</evidence>
<proteinExistence type="predicted"/>
<dbReference type="EMBL" id="KK119170">
    <property type="protein sequence ID" value="KFM74951.1"/>
    <property type="molecule type" value="Genomic_DNA"/>
</dbReference>
<feature type="compositionally biased region" description="Polar residues" evidence="1">
    <location>
        <begin position="1"/>
        <end position="16"/>
    </location>
</feature>
<feature type="region of interest" description="Disordered" evidence="1">
    <location>
        <begin position="1"/>
        <end position="20"/>
    </location>
</feature>
<name>A0A087UC62_STEMI</name>
<evidence type="ECO:0000313" key="2">
    <source>
        <dbReference type="EMBL" id="KFM74951.1"/>
    </source>
</evidence>
<evidence type="ECO:0000256" key="1">
    <source>
        <dbReference type="SAM" id="MobiDB-lite"/>
    </source>
</evidence>
<sequence length="50" mass="5151">MSITGSKSASIFTPYTENPKGGSEMGKINSFVAKLDLSGRLITEGGIGTT</sequence>
<reference evidence="2 3" key="1">
    <citation type="submission" date="2013-11" db="EMBL/GenBank/DDBJ databases">
        <title>Genome sequencing of Stegodyphus mimosarum.</title>
        <authorList>
            <person name="Bechsgaard J."/>
        </authorList>
    </citation>
    <scope>NUCLEOTIDE SEQUENCE [LARGE SCALE GENOMIC DNA]</scope>
</reference>
<accession>A0A087UC62</accession>
<protein>
    <submittedName>
        <fullName evidence="2">Uncharacterized protein</fullName>
    </submittedName>
</protein>
<gene>
    <name evidence="2" type="ORF">X975_16522</name>
</gene>
<dbReference type="Proteomes" id="UP000054359">
    <property type="component" value="Unassembled WGS sequence"/>
</dbReference>
<feature type="non-terminal residue" evidence="2">
    <location>
        <position position="50"/>
    </location>
</feature>
<keyword evidence="3" id="KW-1185">Reference proteome</keyword>